<dbReference type="Pfam" id="PF01638">
    <property type="entry name" value="HxlR"/>
    <property type="match status" value="1"/>
</dbReference>
<dbReference type="SUPFAM" id="SSF46785">
    <property type="entry name" value="Winged helix' DNA-binding domain"/>
    <property type="match status" value="1"/>
</dbReference>
<dbReference type="InterPro" id="IPR001845">
    <property type="entry name" value="HTH_ArsR_DNA-bd_dom"/>
</dbReference>
<dbReference type="SMART" id="SM00418">
    <property type="entry name" value="HTH_ARSR"/>
    <property type="match status" value="1"/>
</dbReference>
<sequence length="148" mass="15669">MTNQTVSAGLRTAPRPPASATAWSGDPHGEVDHPVPTCPVEVTLRALRGRWTTLVVRELFAGERTFGDLATALPALSDKVLADRLAQLVTTGVVVRVREPGWPTRVRYSLTARGRALREVLEAMWAWGLGATGAAAPPGGADPVALRG</sequence>
<evidence type="ECO:0000256" key="1">
    <source>
        <dbReference type="ARBA" id="ARBA00023015"/>
    </source>
</evidence>
<keyword evidence="1" id="KW-0805">Transcription regulation</keyword>
<organism evidence="6 7">
    <name type="scientific">Saccharothrix saharensis</name>
    <dbReference type="NCBI Taxonomy" id="571190"/>
    <lineage>
        <taxon>Bacteria</taxon>
        <taxon>Bacillati</taxon>
        <taxon>Actinomycetota</taxon>
        <taxon>Actinomycetes</taxon>
        <taxon>Pseudonocardiales</taxon>
        <taxon>Pseudonocardiaceae</taxon>
        <taxon>Saccharothrix</taxon>
    </lineage>
</organism>
<dbReference type="InterPro" id="IPR002577">
    <property type="entry name" value="HTH_HxlR"/>
</dbReference>
<keyword evidence="2" id="KW-0238">DNA-binding</keyword>
<evidence type="ECO:0000259" key="5">
    <source>
        <dbReference type="PROSITE" id="PS51118"/>
    </source>
</evidence>
<evidence type="ECO:0000313" key="6">
    <source>
        <dbReference type="EMBL" id="TQM81657.1"/>
    </source>
</evidence>
<name>A0A543JFP4_9PSEU</name>
<dbReference type="PANTHER" id="PTHR33204">
    <property type="entry name" value="TRANSCRIPTIONAL REGULATOR, MARR FAMILY"/>
    <property type="match status" value="1"/>
</dbReference>
<protein>
    <submittedName>
        <fullName evidence="6">HxlR family transcriptional regulator</fullName>
    </submittedName>
</protein>
<accession>A0A543JFP4</accession>
<reference evidence="6 7" key="1">
    <citation type="submission" date="2019-06" db="EMBL/GenBank/DDBJ databases">
        <title>Sequencing the genomes of 1000 actinobacteria strains.</title>
        <authorList>
            <person name="Klenk H.-P."/>
        </authorList>
    </citation>
    <scope>NUCLEOTIDE SEQUENCE [LARGE SCALE GENOMIC DNA]</scope>
    <source>
        <strain evidence="6 7">DSM 45456</strain>
    </source>
</reference>
<dbReference type="AlphaFoldDB" id="A0A543JFP4"/>
<dbReference type="GO" id="GO:0003677">
    <property type="term" value="F:DNA binding"/>
    <property type="evidence" value="ECO:0007669"/>
    <property type="project" value="UniProtKB-KW"/>
</dbReference>
<proteinExistence type="predicted"/>
<gene>
    <name evidence="6" type="ORF">FHX81_4027</name>
</gene>
<feature type="domain" description="HTH hxlR-type" evidence="5">
    <location>
        <begin position="38"/>
        <end position="136"/>
    </location>
</feature>
<dbReference type="PROSITE" id="PS51118">
    <property type="entry name" value="HTH_HXLR"/>
    <property type="match status" value="1"/>
</dbReference>
<dbReference type="Proteomes" id="UP000316628">
    <property type="component" value="Unassembled WGS sequence"/>
</dbReference>
<evidence type="ECO:0000256" key="4">
    <source>
        <dbReference type="SAM" id="MobiDB-lite"/>
    </source>
</evidence>
<evidence type="ECO:0000256" key="2">
    <source>
        <dbReference type="ARBA" id="ARBA00023125"/>
    </source>
</evidence>
<feature type="region of interest" description="Disordered" evidence="4">
    <location>
        <begin position="1"/>
        <end position="34"/>
    </location>
</feature>
<dbReference type="Gene3D" id="1.10.10.10">
    <property type="entry name" value="Winged helix-like DNA-binding domain superfamily/Winged helix DNA-binding domain"/>
    <property type="match status" value="1"/>
</dbReference>
<keyword evidence="7" id="KW-1185">Reference proteome</keyword>
<keyword evidence="3" id="KW-0804">Transcription</keyword>
<evidence type="ECO:0000256" key="3">
    <source>
        <dbReference type="ARBA" id="ARBA00023163"/>
    </source>
</evidence>
<dbReference type="InterPro" id="IPR036388">
    <property type="entry name" value="WH-like_DNA-bd_sf"/>
</dbReference>
<dbReference type="GO" id="GO:0003700">
    <property type="term" value="F:DNA-binding transcription factor activity"/>
    <property type="evidence" value="ECO:0007669"/>
    <property type="project" value="InterPro"/>
</dbReference>
<dbReference type="InterPro" id="IPR036390">
    <property type="entry name" value="WH_DNA-bd_sf"/>
</dbReference>
<dbReference type="RefSeq" id="WP_246107893.1">
    <property type="nucleotide sequence ID" value="NZ_VFPP01000001.1"/>
</dbReference>
<dbReference type="EMBL" id="VFPP01000001">
    <property type="protein sequence ID" value="TQM81657.1"/>
    <property type="molecule type" value="Genomic_DNA"/>
</dbReference>
<comment type="caution">
    <text evidence="6">The sequence shown here is derived from an EMBL/GenBank/DDBJ whole genome shotgun (WGS) entry which is preliminary data.</text>
</comment>
<evidence type="ECO:0000313" key="7">
    <source>
        <dbReference type="Proteomes" id="UP000316628"/>
    </source>
</evidence>
<dbReference type="PANTHER" id="PTHR33204:SF37">
    <property type="entry name" value="HTH-TYPE TRANSCRIPTIONAL REGULATOR YODB"/>
    <property type="match status" value="1"/>
</dbReference>